<organism evidence="1 2">
    <name type="scientific">Pseudomonas syringae</name>
    <dbReference type="NCBI Taxonomy" id="317"/>
    <lineage>
        <taxon>Bacteria</taxon>
        <taxon>Pseudomonadati</taxon>
        <taxon>Pseudomonadota</taxon>
        <taxon>Gammaproteobacteria</taxon>
        <taxon>Pseudomonadales</taxon>
        <taxon>Pseudomonadaceae</taxon>
        <taxon>Pseudomonas</taxon>
    </lineage>
</organism>
<reference evidence="1" key="1">
    <citation type="submission" date="2019-11" db="EMBL/GenBank/DDBJ databases">
        <title>Epiphytic Pseudomonas syringae from cherry orchards.</title>
        <authorList>
            <person name="Hulin M.T."/>
        </authorList>
    </citation>
    <scope>NUCLEOTIDE SEQUENCE</scope>
    <source>
        <strain evidence="1">PA-6-9A</strain>
    </source>
</reference>
<accession>A0A9Q3ZYZ3</accession>
<dbReference type="EMBL" id="WKEU01000090">
    <property type="protein sequence ID" value="MCF5064944.1"/>
    <property type="molecule type" value="Genomic_DNA"/>
</dbReference>
<dbReference type="Proteomes" id="UP000814207">
    <property type="component" value="Unassembled WGS sequence"/>
</dbReference>
<sequence length="322" mass="37118">MEMYVVKSRFQEFAAFWRSAQTKVNFYIPGSLELRFEKDMRESVFFLSSSLDGEWDYQSEESLIAFATDVIMQLSPACKVNKIETIVKSAFKPGVKNRRIWRGVVVQNGEVTCNPHPKIEYNDYIVKLRAARNASELFNEFSDSFRYLEPHTDNYKAYSNRMRELLILSCTEIEANFSGILEVNNVKPNRKNYNTGDFAKLIQVLYLKDWGASLKLRHGCGSSYPFKDWSVEKPTQTLQWYDAYNHVKHDAFDKLCLANFNAVYNAMSALYILLIAQWGISIFEELSLHVPFICISRPIYGIADIPVAIDLDSHPQYASLAL</sequence>
<evidence type="ECO:0000313" key="2">
    <source>
        <dbReference type="Proteomes" id="UP000814207"/>
    </source>
</evidence>
<dbReference type="AlphaFoldDB" id="A0A9Q3ZYZ3"/>
<gene>
    <name evidence="1" type="ORF">GIW73_18605</name>
</gene>
<protein>
    <submittedName>
        <fullName evidence="1">Uncharacterized protein</fullName>
    </submittedName>
</protein>
<comment type="caution">
    <text evidence="1">The sequence shown here is derived from an EMBL/GenBank/DDBJ whole genome shotgun (WGS) entry which is preliminary data.</text>
</comment>
<name>A0A9Q3ZYZ3_PSESX</name>
<evidence type="ECO:0000313" key="1">
    <source>
        <dbReference type="EMBL" id="MCF5064944.1"/>
    </source>
</evidence>
<proteinExistence type="predicted"/>